<reference evidence="3" key="1">
    <citation type="submission" date="2021-02" db="EMBL/GenBank/DDBJ databases">
        <authorList>
            <person name="Nowell W R."/>
        </authorList>
    </citation>
    <scope>NUCLEOTIDE SEQUENCE</scope>
</reference>
<organism evidence="3 5">
    <name type="scientific">Rotaria sordida</name>
    <dbReference type="NCBI Taxonomy" id="392033"/>
    <lineage>
        <taxon>Eukaryota</taxon>
        <taxon>Metazoa</taxon>
        <taxon>Spiralia</taxon>
        <taxon>Gnathifera</taxon>
        <taxon>Rotifera</taxon>
        <taxon>Eurotatoria</taxon>
        <taxon>Bdelloidea</taxon>
        <taxon>Philodinida</taxon>
        <taxon>Philodinidae</taxon>
        <taxon>Rotaria</taxon>
    </lineage>
</organism>
<evidence type="ECO:0000313" key="4">
    <source>
        <dbReference type="EMBL" id="CAF3906939.1"/>
    </source>
</evidence>
<dbReference type="Proteomes" id="UP000663836">
    <property type="component" value="Unassembled WGS sequence"/>
</dbReference>
<proteinExistence type="predicted"/>
<protein>
    <submittedName>
        <fullName evidence="3">Uncharacterized protein</fullName>
    </submittedName>
</protein>
<sequence length="126" mass="14064">MDDDTQAIAIGLGAGLGGFAGLLLIGCICWQILCGSWCEKKKVQARVNPIPAKNQRHITTVTKVHNNSLIMTDMNNTNVNPDLKSSTANDLATDHDFICTYEQVHKHDKNLFKNYDRTCVKFREEA</sequence>
<dbReference type="EMBL" id="CAJOAX010002384">
    <property type="protein sequence ID" value="CAF3792502.1"/>
    <property type="molecule type" value="Genomic_DNA"/>
</dbReference>
<keyword evidence="1" id="KW-0812">Transmembrane</keyword>
<dbReference type="EMBL" id="CAJOBE010003914">
    <property type="protein sequence ID" value="CAF3906939.1"/>
    <property type="molecule type" value="Genomic_DNA"/>
</dbReference>
<dbReference type="AlphaFoldDB" id="A0A819BHL7"/>
<evidence type="ECO:0000313" key="2">
    <source>
        <dbReference type="EMBL" id="CAF3647109.1"/>
    </source>
</evidence>
<gene>
    <name evidence="4" type="ORF">FNK824_LOCUS20886</name>
    <name evidence="2" type="ORF">JBS370_LOCUS6137</name>
    <name evidence="3" type="ORF">OTI717_LOCUS17800</name>
</gene>
<dbReference type="EMBL" id="CAJOBD010000332">
    <property type="protein sequence ID" value="CAF3647109.1"/>
    <property type="molecule type" value="Genomic_DNA"/>
</dbReference>
<name>A0A819BHL7_9BILA</name>
<keyword evidence="1" id="KW-1133">Transmembrane helix</keyword>
<evidence type="ECO:0000313" key="5">
    <source>
        <dbReference type="Proteomes" id="UP000663823"/>
    </source>
</evidence>
<evidence type="ECO:0000256" key="1">
    <source>
        <dbReference type="SAM" id="Phobius"/>
    </source>
</evidence>
<keyword evidence="1" id="KW-0472">Membrane</keyword>
<dbReference type="Proteomes" id="UP000663874">
    <property type="component" value="Unassembled WGS sequence"/>
</dbReference>
<comment type="caution">
    <text evidence="3">The sequence shown here is derived from an EMBL/GenBank/DDBJ whole genome shotgun (WGS) entry which is preliminary data.</text>
</comment>
<accession>A0A819BHL7</accession>
<evidence type="ECO:0000313" key="3">
    <source>
        <dbReference type="EMBL" id="CAF3792502.1"/>
    </source>
</evidence>
<feature type="transmembrane region" description="Helical" evidence="1">
    <location>
        <begin position="6"/>
        <end position="33"/>
    </location>
</feature>
<dbReference type="Proteomes" id="UP000663823">
    <property type="component" value="Unassembled WGS sequence"/>
</dbReference>